<organism evidence="1 2">
    <name type="scientific">Vibrio campbellii</name>
    <dbReference type="NCBI Taxonomy" id="680"/>
    <lineage>
        <taxon>Bacteria</taxon>
        <taxon>Pseudomonadati</taxon>
        <taxon>Pseudomonadota</taxon>
        <taxon>Gammaproteobacteria</taxon>
        <taxon>Vibrionales</taxon>
        <taxon>Vibrionaceae</taxon>
        <taxon>Vibrio</taxon>
    </lineage>
</organism>
<name>A0ABY5IPI6_9VIBR</name>
<keyword evidence="1" id="KW-0614">Plasmid</keyword>
<gene>
    <name evidence="1" type="ORF">HB762_26345</name>
</gene>
<accession>A0ABY5IPI6</accession>
<evidence type="ECO:0000313" key="1">
    <source>
        <dbReference type="EMBL" id="UTZ34784.1"/>
    </source>
</evidence>
<proteinExistence type="predicted"/>
<dbReference type="Proteomes" id="UP001059912">
    <property type="component" value="Plasmid unnamed1"/>
</dbReference>
<dbReference type="EMBL" id="CP050472">
    <property type="protein sequence ID" value="UTZ34784.1"/>
    <property type="molecule type" value="Genomic_DNA"/>
</dbReference>
<geneLocation type="plasmid" evidence="1 2">
    <name>unnamed1</name>
</geneLocation>
<sequence length="173" mass="19969">MTSAETKEEKNYQEINDQRKAMFKFHIETEFPALRRKRSGIVFSLRIVEQIGAFVKGDNKPDWADVFTCIEDEDKGRIHSIDQLIRNYVIELTRNVEYRINTLQAFMVMPETGRLNLDGTTAEVTPTDAINTIQALKSHEKYQLMEKTHIGRMVKSVENRIKMNTENAKGTAS</sequence>
<keyword evidence="2" id="KW-1185">Reference proteome</keyword>
<reference evidence="1" key="1">
    <citation type="submission" date="2020-03" db="EMBL/GenBank/DDBJ databases">
        <title>Five strains of Vibrio campbellii isolated from Mariana Trench.</title>
        <authorList>
            <person name="Liang J."/>
            <person name="Zhang X.-H."/>
        </authorList>
    </citation>
    <scope>NUCLEOTIDE SEQUENCE</scope>
    <source>
        <strain evidence="1">LJC013</strain>
        <plasmid evidence="1">unnamed1</plasmid>
    </source>
</reference>
<evidence type="ECO:0000313" key="2">
    <source>
        <dbReference type="Proteomes" id="UP001059912"/>
    </source>
</evidence>
<dbReference type="RefSeq" id="WP_255905119.1">
    <property type="nucleotide sequence ID" value="NZ_CP050472.1"/>
</dbReference>
<protein>
    <submittedName>
        <fullName evidence="1">Uncharacterized protein</fullName>
    </submittedName>
</protein>